<dbReference type="PROSITE" id="PS50977">
    <property type="entry name" value="HTH_TETR_2"/>
    <property type="match status" value="1"/>
</dbReference>
<dbReference type="Pfam" id="PF00440">
    <property type="entry name" value="TetR_N"/>
    <property type="match status" value="1"/>
</dbReference>
<feature type="domain" description="HTH tetR-type" evidence="3">
    <location>
        <begin position="8"/>
        <end position="68"/>
    </location>
</feature>
<dbReference type="EMBL" id="BJUI01000017">
    <property type="protein sequence ID" value="GEK42308.1"/>
    <property type="molecule type" value="Genomic_DNA"/>
</dbReference>
<dbReference type="RefSeq" id="WP_057827763.1">
    <property type="nucleotide sequence ID" value="NZ_BAAACL010000001.1"/>
</dbReference>
<dbReference type="GeneID" id="29933688"/>
<dbReference type="InterPro" id="IPR001647">
    <property type="entry name" value="HTH_TetR"/>
</dbReference>
<dbReference type="GO" id="GO:0003677">
    <property type="term" value="F:DNA binding"/>
    <property type="evidence" value="ECO:0007669"/>
    <property type="project" value="UniProtKB-UniRule"/>
</dbReference>
<accession>A0A510WT17</accession>
<dbReference type="InterPro" id="IPR050624">
    <property type="entry name" value="HTH-type_Tx_Regulator"/>
</dbReference>
<evidence type="ECO:0000313" key="4">
    <source>
        <dbReference type="EMBL" id="GEK42308.1"/>
    </source>
</evidence>
<evidence type="ECO:0000256" key="1">
    <source>
        <dbReference type="ARBA" id="ARBA00023125"/>
    </source>
</evidence>
<sequence>MSVHQKIATTERKIKAAFIYLVNEKGLSHITVKDITEAANINRSTFYKHFIDKPHLVDHYEKQFFEHVNKMLKVENTNQICEQSIEEMQLQLYSKINKIIEYIYDELELAKALIGPNGDPYFEEKIKELLRNILNSDIELIKGNINVKNYIPEDYAHEVVISELISVIKLWLTKANPEPPQKISEIIIKTRYLSPHELLGFDNSIPFEDQLATADHENE</sequence>
<protein>
    <submittedName>
        <fullName evidence="4">TetR family transcriptional regulator</fullName>
    </submittedName>
</protein>
<dbReference type="InterPro" id="IPR039532">
    <property type="entry name" value="TetR_C_Firmicutes"/>
</dbReference>
<keyword evidence="5" id="KW-1185">Reference proteome</keyword>
<gene>
    <name evidence="4" type="ORF">LAV01_11400</name>
</gene>
<dbReference type="PANTHER" id="PTHR43479">
    <property type="entry name" value="ACREF/ENVCD OPERON REPRESSOR-RELATED"/>
    <property type="match status" value="1"/>
</dbReference>
<comment type="caution">
    <text evidence="4">The sequence shown here is derived from an EMBL/GenBank/DDBJ whole genome shotgun (WGS) entry which is preliminary data.</text>
</comment>
<dbReference type="Gene3D" id="1.10.357.10">
    <property type="entry name" value="Tetracycline Repressor, domain 2"/>
    <property type="match status" value="1"/>
</dbReference>
<organism evidence="4 5">
    <name type="scientific">Ligilactobacillus aviarius</name>
    <dbReference type="NCBI Taxonomy" id="1606"/>
    <lineage>
        <taxon>Bacteria</taxon>
        <taxon>Bacillati</taxon>
        <taxon>Bacillota</taxon>
        <taxon>Bacilli</taxon>
        <taxon>Lactobacillales</taxon>
        <taxon>Lactobacillaceae</taxon>
        <taxon>Ligilactobacillus</taxon>
    </lineage>
</organism>
<dbReference type="SUPFAM" id="SSF46689">
    <property type="entry name" value="Homeodomain-like"/>
    <property type="match status" value="1"/>
</dbReference>
<dbReference type="InterPro" id="IPR009057">
    <property type="entry name" value="Homeodomain-like_sf"/>
</dbReference>
<evidence type="ECO:0000256" key="2">
    <source>
        <dbReference type="PROSITE-ProRule" id="PRU00335"/>
    </source>
</evidence>
<keyword evidence="1 2" id="KW-0238">DNA-binding</keyword>
<proteinExistence type="predicted"/>
<dbReference type="Proteomes" id="UP000321722">
    <property type="component" value="Unassembled WGS sequence"/>
</dbReference>
<dbReference type="PANTHER" id="PTHR43479:SF7">
    <property type="entry name" value="TETR-FAMILY TRANSCRIPTIONAL REGULATOR"/>
    <property type="match status" value="1"/>
</dbReference>
<feature type="DNA-binding region" description="H-T-H motif" evidence="2">
    <location>
        <begin position="31"/>
        <end position="50"/>
    </location>
</feature>
<reference evidence="4 5" key="1">
    <citation type="submission" date="2019-07" db="EMBL/GenBank/DDBJ databases">
        <title>Whole genome shotgun sequence of Lactobacillus aviarius subsp. aviarius NBRC 102162.</title>
        <authorList>
            <person name="Hosoyama A."/>
            <person name="Uohara A."/>
            <person name="Ohji S."/>
            <person name="Ichikawa N."/>
        </authorList>
    </citation>
    <scope>NUCLEOTIDE SEQUENCE [LARGE SCALE GENOMIC DNA]</scope>
    <source>
        <strain evidence="4 5">NBRC 102162</strain>
    </source>
</reference>
<dbReference type="Pfam" id="PF14278">
    <property type="entry name" value="TetR_C_8"/>
    <property type="match status" value="1"/>
</dbReference>
<dbReference type="AlphaFoldDB" id="A0A510WT17"/>
<evidence type="ECO:0000259" key="3">
    <source>
        <dbReference type="PROSITE" id="PS50977"/>
    </source>
</evidence>
<evidence type="ECO:0000313" key="5">
    <source>
        <dbReference type="Proteomes" id="UP000321722"/>
    </source>
</evidence>
<name>A0A510WT17_9LACO</name>